<keyword evidence="2" id="KW-1133">Transmembrane helix</keyword>
<organism evidence="3">
    <name type="scientific">Aplanochytrium stocchinoi</name>
    <dbReference type="NCBI Taxonomy" id="215587"/>
    <lineage>
        <taxon>Eukaryota</taxon>
        <taxon>Sar</taxon>
        <taxon>Stramenopiles</taxon>
        <taxon>Bigyra</taxon>
        <taxon>Labyrinthulomycetes</taxon>
        <taxon>Thraustochytrida</taxon>
        <taxon>Thraustochytriidae</taxon>
        <taxon>Aplanochytrium</taxon>
    </lineage>
</organism>
<feature type="compositionally biased region" description="Basic and acidic residues" evidence="1">
    <location>
        <begin position="414"/>
        <end position="430"/>
    </location>
</feature>
<keyword evidence="2" id="KW-0472">Membrane</keyword>
<name>A0A7S3PKR9_9STRA</name>
<feature type="transmembrane region" description="Helical" evidence="2">
    <location>
        <begin position="340"/>
        <end position="361"/>
    </location>
</feature>
<accession>A0A7S3PKR9</accession>
<dbReference type="EMBL" id="HBIN01016681">
    <property type="protein sequence ID" value="CAE0442588.1"/>
    <property type="molecule type" value="Transcribed_RNA"/>
</dbReference>
<sequence length="456" mass="51942">MDLELSPTAQHVHGPLGGSILLLDCAKEFYKTLREDHAVRIWFAYLIAFISIFAVTDWFPRIHENNLKCTDLIPANGLLTESLVDVSKYNNSTEALKYTWDISTWFKIETRLYDPEDDLRYRIKIRNRKVDHTDKLCDAINADAGANFTNISPNMLCIDPLFQGQGLTTPSANQVEFKIYKPAFPEISIVGNFKYERYFFPYDGSRLEFYVQNHTFRFTASRSISFLSRINFEYGYLIPDQDHTGQGNKSAPVSLGWPGTVSGLSRFVCGPSFSAEPIGVNETVDQEEVELYSAFASNETMRNLSSIEAAALLQDVLLSNDMHAIILFISFTYIRTYGANGLQFALLMLVLFVSVLLYCILPQWGCFQRRPAASGEEGESFEELQSMVLRIHNIVEQLQQERGQNSNEDLNEETLPRKESDERPNSREELDTQEDSEENSSSNQTEQQDVHVRSAM</sequence>
<feature type="transmembrane region" description="Helical" evidence="2">
    <location>
        <begin position="39"/>
        <end position="59"/>
    </location>
</feature>
<protein>
    <submittedName>
        <fullName evidence="3">Uncharacterized protein</fullName>
    </submittedName>
</protein>
<proteinExistence type="predicted"/>
<gene>
    <name evidence="3" type="ORF">ASTO00021_LOCUS12698</name>
</gene>
<feature type="region of interest" description="Disordered" evidence="1">
    <location>
        <begin position="400"/>
        <end position="456"/>
    </location>
</feature>
<evidence type="ECO:0000256" key="2">
    <source>
        <dbReference type="SAM" id="Phobius"/>
    </source>
</evidence>
<reference evidence="3" key="1">
    <citation type="submission" date="2021-01" db="EMBL/GenBank/DDBJ databases">
        <authorList>
            <person name="Corre E."/>
            <person name="Pelletier E."/>
            <person name="Niang G."/>
            <person name="Scheremetjew M."/>
            <person name="Finn R."/>
            <person name="Kale V."/>
            <person name="Holt S."/>
            <person name="Cochrane G."/>
            <person name="Meng A."/>
            <person name="Brown T."/>
            <person name="Cohen L."/>
        </authorList>
    </citation>
    <scope>NUCLEOTIDE SEQUENCE</scope>
    <source>
        <strain evidence="3">GSBS06</strain>
    </source>
</reference>
<evidence type="ECO:0000256" key="1">
    <source>
        <dbReference type="SAM" id="MobiDB-lite"/>
    </source>
</evidence>
<evidence type="ECO:0000313" key="3">
    <source>
        <dbReference type="EMBL" id="CAE0442588.1"/>
    </source>
</evidence>
<keyword evidence="2" id="KW-0812">Transmembrane</keyword>
<dbReference type="AlphaFoldDB" id="A0A7S3PKR9"/>